<dbReference type="OrthoDB" id="5770504at2"/>
<evidence type="ECO:0000256" key="1">
    <source>
        <dbReference type="SAM" id="Phobius"/>
    </source>
</evidence>
<keyword evidence="1" id="KW-0812">Transmembrane</keyword>
<comment type="caution">
    <text evidence="2">The sequence shown here is derived from an EMBL/GenBank/DDBJ whole genome shotgun (WGS) entry which is preliminary data.</text>
</comment>
<evidence type="ECO:0000313" key="2">
    <source>
        <dbReference type="EMBL" id="ODJ86306.1"/>
    </source>
</evidence>
<dbReference type="EMBL" id="MARB01000024">
    <property type="protein sequence ID" value="ODJ86306.1"/>
    <property type="molecule type" value="Genomic_DNA"/>
</dbReference>
<protein>
    <submittedName>
        <fullName evidence="2">Uncharacterized protein</fullName>
    </submittedName>
</protein>
<organism evidence="2 3">
    <name type="scientific">Candidatus Thiodiazotropha endolucinida</name>
    <dbReference type="NCBI Taxonomy" id="1655433"/>
    <lineage>
        <taxon>Bacteria</taxon>
        <taxon>Pseudomonadati</taxon>
        <taxon>Pseudomonadota</taxon>
        <taxon>Gammaproteobacteria</taxon>
        <taxon>Chromatiales</taxon>
        <taxon>Sedimenticolaceae</taxon>
        <taxon>Candidatus Thiodiazotropha</taxon>
    </lineage>
</organism>
<keyword evidence="1" id="KW-0472">Membrane</keyword>
<keyword evidence="3" id="KW-1185">Reference proteome</keyword>
<gene>
    <name evidence="2" type="ORF">CODIS_35010</name>
</gene>
<accession>A0A7Z1ADW8</accession>
<reference evidence="2 3" key="1">
    <citation type="submission" date="2016-06" db="EMBL/GenBank/DDBJ databases">
        <title>Genome sequence of endosymbiont of Candidatus Endolucinida thiodiazotropha.</title>
        <authorList>
            <person name="Poehlein A."/>
            <person name="Koenig S."/>
            <person name="Heiden S.E."/>
            <person name="Thuermer A."/>
            <person name="Voget S."/>
            <person name="Daniel R."/>
            <person name="Markert S."/>
            <person name="Gros O."/>
            <person name="Schweder T."/>
        </authorList>
    </citation>
    <scope>NUCLEOTIDE SEQUENCE [LARGE SCALE GENOMIC DNA]</scope>
    <source>
        <strain evidence="2 3">COS</strain>
    </source>
</reference>
<sequence>MKTGYLTLETHPEHLDLVRVIVKDELPNTQEASHGSQIRYIARFNDIDAGQMHLHNMLHNNLVDLDNHIYRIDLNQAIAAVEADDLNHARVWIDPSLGENDRSFIDTQTAKFKLRHKKWNRFWLIVGAVFVIYFFIMTLFGQI</sequence>
<dbReference type="AlphaFoldDB" id="A0A7Z1ADW8"/>
<proteinExistence type="predicted"/>
<evidence type="ECO:0000313" key="3">
    <source>
        <dbReference type="Proteomes" id="UP000094769"/>
    </source>
</evidence>
<keyword evidence="1" id="KW-1133">Transmembrane helix</keyword>
<dbReference type="RefSeq" id="WP_069127238.1">
    <property type="nucleotide sequence ID" value="NZ_MARB01000024.1"/>
</dbReference>
<dbReference type="Proteomes" id="UP000094769">
    <property type="component" value="Unassembled WGS sequence"/>
</dbReference>
<feature type="transmembrane region" description="Helical" evidence="1">
    <location>
        <begin position="122"/>
        <end position="141"/>
    </location>
</feature>
<name>A0A7Z1ADW8_9GAMM</name>